<feature type="domain" description="DUF5689" evidence="3">
    <location>
        <begin position="331"/>
        <end position="541"/>
    </location>
</feature>
<keyword evidence="1" id="KW-0732">Signal</keyword>
<dbReference type="Pfam" id="PF18942">
    <property type="entry name" value="DUF5689"/>
    <property type="match status" value="1"/>
</dbReference>
<evidence type="ECO:0000313" key="5">
    <source>
        <dbReference type="Proteomes" id="UP000309566"/>
    </source>
</evidence>
<dbReference type="Pfam" id="PF13004">
    <property type="entry name" value="BACON"/>
    <property type="match status" value="1"/>
</dbReference>
<dbReference type="EMBL" id="SRYX01000006">
    <property type="protein sequence ID" value="TGY40402.1"/>
    <property type="molecule type" value="Genomic_DNA"/>
</dbReference>
<organism evidence="4 5">
    <name type="scientific">Bacteroides caecimuris</name>
    <dbReference type="NCBI Taxonomy" id="1796613"/>
    <lineage>
        <taxon>Bacteria</taxon>
        <taxon>Pseudomonadati</taxon>
        <taxon>Bacteroidota</taxon>
        <taxon>Bacteroidia</taxon>
        <taxon>Bacteroidales</taxon>
        <taxon>Bacteroidaceae</taxon>
        <taxon>Bacteroides</taxon>
    </lineage>
</organism>
<comment type="caution">
    <text evidence="4">The sequence shown here is derived from an EMBL/GenBank/DDBJ whole genome shotgun (WGS) entry which is preliminary data.</text>
</comment>
<evidence type="ECO:0000259" key="2">
    <source>
        <dbReference type="Pfam" id="PF13004"/>
    </source>
</evidence>
<sequence length="798" mass="84749">MRNLNFLKLFYGLMLVMVSTAFVSCVDDNDDTEAPYLEVSPTTLIFGLDGQPANGSQASFDISTNRSWKATVKDDKSWVTLSKYEGEGSATIQVSIPENVNDEASVVIEISNKVGVLMSETVKISSGSVGPTEVIYNETVGDKTVSNPYPFVDSYDGWNKSGIGSTNVTYSGASASVRASGLANSGAYDGASGPNVVFFGSLPAYFQINKIALTEAQTNLKLTFGASYSIKVGEEYDNTFDTSKLTVALSADGTNWVPLTYTKNNGDSEKPYWVLATANFTLKKAVSELYIKYTALAASSIRLDDITLATGAGGTEIDLDGGEEPEPGEAKVITIPELNAMMTTDKTPVDATADRYFEAVVQNDVEGGNYSSNNLILATENATTAGNGITLFGSQVEPSKLNLNKGDKVKVTLYKGLAKTVNYNGMFEVTGGKDDTWAKVEKIGTAAITPVTITADKLADYQGMPVIIVNATPKEGGVWAKTEKISSHTFTAGGTDFVVFCKKEATAFIDKTYKVTTGNISGLAAVNSNKGQLVPRNMEDVNAFNSTEPTIVSVDPSNWTFPATGGNKEFEVSVANMGSNTLTTSGLNGILSATVNGTKVTVTANGNSTTNDIKQTLKISLANSEIEVPITVSAPSSSSDTEITLTADEISKMTNGGYATFDYDNTYGKWTGKCGITSTGANAPYLQINFNSSSAKTAFNSHIQIPKVNGIIQKIVVTTAPNTVAKRYILACAAGYTYEDGTTQAQLDEIAKAKSNESTDKGQTFTIDNIENLNLSELSIFPGGGAVYINSITITYKK</sequence>
<protein>
    <submittedName>
        <fullName evidence="4">Uncharacterized protein</fullName>
    </submittedName>
</protein>
<evidence type="ECO:0000313" key="4">
    <source>
        <dbReference type="EMBL" id="TGY40402.1"/>
    </source>
</evidence>
<dbReference type="RefSeq" id="WP_135998887.1">
    <property type="nucleotide sequence ID" value="NZ_SRYX01000006.1"/>
</dbReference>
<feature type="domain" description="BACON" evidence="2">
    <location>
        <begin position="68"/>
        <end position="112"/>
    </location>
</feature>
<dbReference type="AlphaFoldDB" id="A0A4S2DFY4"/>
<proteinExistence type="predicted"/>
<dbReference type="PROSITE" id="PS51257">
    <property type="entry name" value="PROKAR_LIPOPROTEIN"/>
    <property type="match status" value="1"/>
</dbReference>
<dbReference type="Gene3D" id="2.60.40.10">
    <property type="entry name" value="Immunoglobulins"/>
    <property type="match status" value="1"/>
</dbReference>
<feature type="chain" id="PRO_5020958365" evidence="1">
    <location>
        <begin position="24"/>
        <end position="798"/>
    </location>
</feature>
<dbReference type="CDD" id="cd14948">
    <property type="entry name" value="BACON"/>
    <property type="match status" value="1"/>
</dbReference>
<name>A0A4S2DFY4_9BACE</name>
<dbReference type="Proteomes" id="UP000309566">
    <property type="component" value="Unassembled WGS sequence"/>
</dbReference>
<reference evidence="4 5" key="1">
    <citation type="submission" date="2019-04" db="EMBL/GenBank/DDBJ databases">
        <title>Microbes associate with the intestines of laboratory mice.</title>
        <authorList>
            <person name="Navarre W."/>
            <person name="Wong E."/>
            <person name="Huang K."/>
            <person name="Tropini C."/>
            <person name="Ng K."/>
            <person name="Yu B."/>
        </authorList>
    </citation>
    <scope>NUCLEOTIDE SEQUENCE [LARGE SCALE GENOMIC DNA]</scope>
    <source>
        <strain evidence="4 5">NM63_1-25</strain>
    </source>
</reference>
<feature type="signal peptide" evidence="1">
    <location>
        <begin position="1"/>
        <end position="23"/>
    </location>
</feature>
<dbReference type="InterPro" id="IPR024361">
    <property type="entry name" value="BACON"/>
</dbReference>
<dbReference type="InterPro" id="IPR043744">
    <property type="entry name" value="DUF5689"/>
</dbReference>
<evidence type="ECO:0000259" key="3">
    <source>
        <dbReference type="Pfam" id="PF18942"/>
    </source>
</evidence>
<accession>A0A4S2DFY4</accession>
<gene>
    <name evidence="4" type="ORF">E5353_02755</name>
</gene>
<dbReference type="InterPro" id="IPR013783">
    <property type="entry name" value="Ig-like_fold"/>
</dbReference>
<evidence type="ECO:0000256" key="1">
    <source>
        <dbReference type="SAM" id="SignalP"/>
    </source>
</evidence>